<dbReference type="Proteomes" id="UP000192674">
    <property type="component" value="Unassembled WGS sequence"/>
</dbReference>
<reference evidence="3 4" key="1">
    <citation type="submission" date="2017-04" db="EMBL/GenBank/DDBJ databases">
        <authorList>
            <person name="Afonso C.L."/>
            <person name="Miller P.J."/>
            <person name="Scott M.A."/>
            <person name="Spackman E."/>
            <person name="Goraichik I."/>
            <person name="Dimitrov K.M."/>
            <person name="Suarez D.L."/>
            <person name="Swayne D.E."/>
        </authorList>
    </citation>
    <scope>NUCLEOTIDE SEQUENCE [LARGE SCALE GENOMIC DNA]</scope>
    <source>
        <strain evidence="3 4">DSM 43828</strain>
    </source>
</reference>
<dbReference type="PANTHER" id="PTHR43689:SF8">
    <property type="entry name" value="ALPHA_BETA-HYDROLASES SUPERFAMILY PROTEIN"/>
    <property type="match status" value="1"/>
</dbReference>
<accession>A0A1Y5X605</accession>
<dbReference type="OrthoDB" id="5524362at2"/>
<organism evidence="3 4">
    <name type="scientific">Kibdelosporangium aridum</name>
    <dbReference type="NCBI Taxonomy" id="2030"/>
    <lineage>
        <taxon>Bacteria</taxon>
        <taxon>Bacillati</taxon>
        <taxon>Actinomycetota</taxon>
        <taxon>Actinomycetes</taxon>
        <taxon>Pseudonocardiales</taxon>
        <taxon>Pseudonocardiaceae</taxon>
        <taxon>Kibdelosporangium</taxon>
    </lineage>
</organism>
<keyword evidence="3" id="KW-0378">Hydrolase</keyword>
<evidence type="ECO:0000313" key="4">
    <source>
        <dbReference type="Proteomes" id="UP000192674"/>
    </source>
</evidence>
<feature type="signal peptide" evidence="1">
    <location>
        <begin position="1"/>
        <end position="24"/>
    </location>
</feature>
<dbReference type="InterPro" id="IPR000073">
    <property type="entry name" value="AB_hydrolase_1"/>
</dbReference>
<dbReference type="RefSeq" id="WP_084425352.1">
    <property type="nucleotide sequence ID" value="NZ_FWXV01000001.1"/>
</dbReference>
<dbReference type="AlphaFoldDB" id="A0A1Y5X605"/>
<name>A0A1Y5X605_KIBAR</name>
<dbReference type="InterPro" id="IPR029058">
    <property type="entry name" value="AB_hydrolase_fold"/>
</dbReference>
<feature type="chain" id="PRO_5012667049" evidence="1">
    <location>
        <begin position="25"/>
        <end position="336"/>
    </location>
</feature>
<gene>
    <name evidence="3" type="ORF">SAMN05661093_01734</name>
</gene>
<keyword evidence="4" id="KW-1185">Reference proteome</keyword>
<dbReference type="PANTHER" id="PTHR43689">
    <property type="entry name" value="HYDROLASE"/>
    <property type="match status" value="1"/>
</dbReference>
<dbReference type="SUPFAM" id="SSF53474">
    <property type="entry name" value="alpha/beta-Hydrolases"/>
    <property type="match status" value="1"/>
</dbReference>
<protein>
    <submittedName>
        <fullName evidence="3">Lysophospholipase, alpha-beta hydrolase superfamily</fullName>
    </submittedName>
</protein>
<dbReference type="Gene3D" id="3.40.50.1820">
    <property type="entry name" value="alpha/beta hydrolase"/>
    <property type="match status" value="1"/>
</dbReference>
<dbReference type="EMBL" id="FWXV01000001">
    <property type="protein sequence ID" value="SMC72882.1"/>
    <property type="molecule type" value="Genomic_DNA"/>
</dbReference>
<evidence type="ECO:0000259" key="2">
    <source>
        <dbReference type="Pfam" id="PF12697"/>
    </source>
</evidence>
<dbReference type="Pfam" id="PF12697">
    <property type="entry name" value="Abhydrolase_6"/>
    <property type="match status" value="1"/>
</dbReference>
<proteinExistence type="predicted"/>
<keyword evidence="1" id="KW-0732">Signal</keyword>
<feature type="domain" description="AB hydrolase-1" evidence="2">
    <location>
        <begin position="63"/>
        <end position="321"/>
    </location>
</feature>
<evidence type="ECO:0000313" key="3">
    <source>
        <dbReference type="EMBL" id="SMC72882.1"/>
    </source>
</evidence>
<evidence type="ECO:0000256" key="1">
    <source>
        <dbReference type="SAM" id="SignalP"/>
    </source>
</evidence>
<sequence>MISRFVAAAVLTTALLTPVGVATADPDSPSCVQADVPVHTLTVIGTMHGTLCLPAGPTPDTVMVLVPGATYNSVYWDFPYQPNTYSFTRAMTQAGYATFAVDRLGTGQSTRPLSAQLTALVQADAVHDVIQALRAGSVGGTAFSKVIVGGHSLGSIISIIEAATYQDVDALLVTGASHQLNTVNSATLVTVHLRSVALTPGFPNHDAGYLTTVPGHRKPAFHDPDFVEPAVIALDEATKDVVSSVEAPDGLTLGVFAPYSALVDVPVMVTIGERDPIFCGALAQCTALFQVVERPYYLGAPSVDFFVLPTAGHSINLNPDAPAMHDAVVDWADSVL</sequence>
<dbReference type="GO" id="GO:0016787">
    <property type="term" value="F:hydrolase activity"/>
    <property type="evidence" value="ECO:0007669"/>
    <property type="project" value="UniProtKB-KW"/>
</dbReference>